<evidence type="ECO:0000256" key="1">
    <source>
        <dbReference type="SAM" id="MobiDB-lite"/>
    </source>
</evidence>
<sequence>MAATLAAPVVTPIAPVPRLALPNPHMRKPSLSASVAQNDSLRNSSQDVEPVPSIPNEHLHQRSGSSDMDIGQAVTSHSPVHGSNTPSSAAKKYTPPPPPRPKHSSPQQSNDSGYYSGGTDSAKSPVAYRSMFPTYDPTKSLSQQNYYPQRPVAAQLGSSQGRLSYTPSLMTPIDRALGPPSAPPSVANFPLDTLVSRTSTAKALLELWEATHGMEPNPRIKSYDLELARTEEANFTLGSDPFVPFYTLITYDTNEIALSKLHPRKSSVKCEVAVNSIESASRRSPPNDGLISFIFPKMAAMMAINQSTALAKEHCLAPTHRDEVQAAAVKRAANQEACRLRWNANAQHYELEHPAVGRKQRGSDFVKSPESARATPTLGLRPVLDIHVSRPAGRSLPVITVANPQEVDLQSASEPTITGIRMSTVPQPEHDTVLLSLDFNTRIMHVNAHQILEHVPSLFAIDSIVSAVMTVAIADEVTNPIMASMELWQPKPAPTMARSTYAGSVYGGSVAGKSMAGSVFYATLAEREEAEAEAKELATIHERDIKNKERRKVKQHRKWFGKNKEKVPKDKTKKVVVTEFDLEKLGHYQGGKRKGQELPGVVRLALSVLIGGLRFIVWILTTIVHFFAWLLVTMTRGVTSEKF</sequence>
<proteinExistence type="predicted"/>
<feature type="compositionally biased region" description="Polar residues" evidence="1">
    <location>
        <begin position="110"/>
        <end position="122"/>
    </location>
</feature>
<keyword evidence="4" id="KW-1185">Reference proteome</keyword>
<feature type="region of interest" description="Disordered" evidence="1">
    <location>
        <begin position="1"/>
        <end position="125"/>
    </location>
</feature>
<accession>A0ABR0KNM7</accession>
<keyword evidence="2" id="KW-1133">Transmembrane helix</keyword>
<protein>
    <submittedName>
        <fullName evidence="3">Uncharacterized protein</fullName>
    </submittedName>
</protein>
<gene>
    <name evidence="3" type="ORF">LTR24_000393</name>
</gene>
<keyword evidence="2" id="KW-0472">Membrane</keyword>
<reference evidence="3 4" key="1">
    <citation type="submission" date="2023-08" db="EMBL/GenBank/DDBJ databases">
        <title>Black Yeasts Isolated from many extreme environments.</title>
        <authorList>
            <person name="Coleine C."/>
            <person name="Stajich J.E."/>
            <person name="Selbmann L."/>
        </authorList>
    </citation>
    <scope>NUCLEOTIDE SEQUENCE [LARGE SCALE GENOMIC DNA]</scope>
    <source>
        <strain evidence="3 4">CCFEE 5885</strain>
    </source>
</reference>
<feature type="compositionally biased region" description="Polar residues" evidence="1">
    <location>
        <begin position="31"/>
        <end position="47"/>
    </location>
</feature>
<feature type="compositionally biased region" description="Polar residues" evidence="1">
    <location>
        <begin position="73"/>
        <end position="85"/>
    </location>
</feature>
<feature type="compositionally biased region" description="Low complexity" evidence="1">
    <location>
        <begin position="1"/>
        <end position="17"/>
    </location>
</feature>
<evidence type="ECO:0000313" key="3">
    <source>
        <dbReference type="EMBL" id="KAK5102162.1"/>
    </source>
</evidence>
<organism evidence="3 4">
    <name type="scientific">Lithohypha guttulata</name>
    <dbReference type="NCBI Taxonomy" id="1690604"/>
    <lineage>
        <taxon>Eukaryota</taxon>
        <taxon>Fungi</taxon>
        <taxon>Dikarya</taxon>
        <taxon>Ascomycota</taxon>
        <taxon>Pezizomycotina</taxon>
        <taxon>Eurotiomycetes</taxon>
        <taxon>Chaetothyriomycetidae</taxon>
        <taxon>Chaetothyriales</taxon>
        <taxon>Trichomeriaceae</taxon>
        <taxon>Lithohypha</taxon>
    </lineage>
</organism>
<dbReference type="Proteomes" id="UP001345013">
    <property type="component" value="Unassembled WGS sequence"/>
</dbReference>
<evidence type="ECO:0000313" key="4">
    <source>
        <dbReference type="Proteomes" id="UP001345013"/>
    </source>
</evidence>
<comment type="caution">
    <text evidence="3">The sequence shown here is derived from an EMBL/GenBank/DDBJ whole genome shotgun (WGS) entry which is preliminary data.</text>
</comment>
<dbReference type="EMBL" id="JAVRRG010000003">
    <property type="protein sequence ID" value="KAK5102162.1"/>
    <property type="molecule type" value="Genomic_DNA"/>
</dbReference>
<evidence type="ECO:0000256" key="2">
    <source>
        <dbReference type="SAM" id="Phobius"/>
    </source>
</evidence>
<feature type="transmembrane region" description="Helical" evidence="2">
    <location>
        <begin position="604"/>
        <end position="632"/>
    </location>
</feature>
<name>A0ABR0KNM7_9EURO</name>
<keyword evidence="2" id="KW-0812">Transmembrane</keyword>